<keyword evidence="1" id="KW-0472">Membrane</keyword>
<gene>
    <name evidence="2" type="ORF">U9M48_036115</name>
</gene>
<accession>A0AAQ3UGJ8</accession>
<name>A0AAQ3UGJ8_PASNO</name>
<evidence type="ECO:0000313" key="2">
    <source>
        <dbReference type="EMBL" id="WVZ89750.1"/>
    </source>
</evidence>
<reference evidence="2 3" key="1">
    <citation type="submission" date="2024-02" db="EMBL/GenBank/DDBJ databases">
        <title>High-quality chromosome-scale genome assembly of Pensacola bahiagrass (Paspalum notatum Flugge var. saurae).</title>
        <authorList>
            <person name="Vega J.M."/>
            <person name="Podio M."/>
            <person name="Orjuela J."/>
            <person name="Siena L.A."/>
            <person name="Pessino S.C."/>
            <person name="Combes M.C."/>
            <person name="Mariac C."/>
            <person name="Albertini E."/>
            <person name="Pupilli F."/>
            <person name="Ortiz J.P.A."/>
            <person name="Leblanc O."/>
        </authorList>
    </citation>
    <scope>NUCLEOTIDE SEQUENCE [LARGE SCALE GENOMIC DNA]</scope>
    <source>
        <strain evidence="2">R1</strain>
        <tissue evidence="2">Leaf</tissue>
    </source>
</reference>
<dbReference type="AlphaFoldDB" id="A0AAQ3UGJ8"/>
<proteinExistence type="predicted"/>
<keyword evidence="1" id="KW-1133">Transmembrane helix</keyword>
<organism evidence="2 3">
    <name type="scientific">Paspalum notatum var. saurae</name>
    <dbReference type="NCBI Taxonomy" id="547442"/>
    <lineage>
        <taxon>Eukaryota</taxon>
        <taxon>Viridiplantae</taxon>
        <taxon>Streptophyta</taxon>
        <taxon>Embryophyta</taxon>
        <taxon>Tracheophyta</taxon>
        <taxon>Spermatophyta</taxon>
        <taxon>Magnoliopsida</taxon>
        <taxon>Liliopsida</taxon>
        <taxon>Poales</taxon>
        <taxon>Poaceae</taxon>
        <taxon>PACMAD clade</taxon>
        <taxon>Panicoideae</taxon>
        <taxon>Andropogonodae</taxon>
        <taxon>Paspaleae</taxon>
        <taxon>Paspalinae</taxon>
        <taxon>Paspalum</taxon>
    </lineage>
</organism>
<evidence type="ECO:0000313" key="3">
    <source>
        <dbReference type="Proteomes" id="UP001341281"/>
    </source>
</evidence>
<dbReference type="Proteomes" id="UP001341281">
    <property type="component" value="Chromosome 08"/>
</dbReference>
<keyword evidence="1" id="KW-0812">Transmembrane</keyword>
<keyword evidence="3" id="KW-1185">Reference proteome</keyword>
<protein>
    <submittedName>
        <fullName evidence="2">Uncharacterized protein</fullName>
    </submittedName>
</protein>
<dbReference type="EMBL" id="CP144752">
    <property type="protein sequence ID" value="WVZ89750.1"/>
    <property type="molecule type" value="Genomic_DNA"/>
</dbReference>
<feature type="transmembrane region" description="Helical" evidence="1">
    <location>
        <begin position="47"/>
        <end position="70"/>
    </location>
</feature>
<evidence type="ECO:0000256" key="1">
    <source>
        <dbReference type="SAM" id="Phobius"/>
    </source>
</evidence>
<sequence length="71" mass="7260">MLVLKEFRLANNVKVAQVAFLAASAGSINSNGGCGMPSALTRRQRSLVLLLLLHPSTAMVAAPAVVVTAAA</sequence>